<reference evidence="2 3" key="1">
    <citation type="journal article" date="2019" name="Nat. Ecol. Evol.">
        <title>Megaphylogeny resolves global patterns of mushroom evolution.</title>
        <authorList>
            <person name="Varga T."/>
            <person name="Krizsan K."/>
            <person name="Foldi C."/>
            <person name="Dima B."/>
            <person name="Sanchez-Garcia M."/>
            <person name="Sanchez-Ramirez S."/>
            <person name="Szollosi G.J."/>
            <person name="Szarkandi J.G."/>
            <person name="Papp V."/>
            <person name="Albert L."/>
            <person name="Andreopoulos W."/>
            <person name="Angelini C."/>
            <person name="Antonin V."/>
            <person name="Barry K.W."/>
            <person name="Bougher N.L."/>
            <person name="Buchanan P."/>
            <person name="Buyck B."/>
            <person name="Bense V."/>
            <person name="Catcheside P."/>
            <person name="Chovatia M."/>
            <person name="Cooper J."/>
            <person name="Damon W."/>
            <person name="Desjardin D."/>
            <person name="Finy P."/>
            <person name="Geml J."/>
            <person name="Haridas S."/>
            <person name="Hughes K."/>
            <person name="Justo A."/>
            <person name="Karasinski D."/>
            <person name="Kautmanova I."/>
            <person name="Kiss B."/>
            <person name="Kocsube S."/>
            <person name="Kotiranta H."/>
            <person name="LaButti K.M."/>
            <person name="Lechner B.E."/>
            <person name="Liimatainen K."/>
            <person name="Lipzen A."/>
            <person name="Lukacs Z."/>
            <person name="Mihaltcheva S."/>
            <person name="Morgado L.N."/>
            <person name="Niskanen T."/>
            <person name="Noordeloos M.E."/>
            <person name="Ohm R.A."/>
            <person name="Ortiz-Santana B."/>
            <person name="Ovrebo C."/>
            <person name="Racz N."/>
            <person name="Riley R."/>
            <person name="Savchenko A."/>
            <person name="Shiryaev A."/>
            <person name="Soop K."/>
            <person name="Spirin V."/>
            <person name="Szebenyi C."/>
            <person name="Tomsovsky M."/>
            <person name="Tulloss R.E."/>
            <person name="Uehling J."/>
            <person name="Grigoriev I.V."/>
            <person name="Vagvolgyi C."/>
            <person name="Papp T."/>
            <person name="Martin F.M."/>
            <person name="Miettinen O."/>
            <person name="Hibbett D.S."/>
            <person name="Nagy L.G."/>
        </authorList>
    </citation>
    <scope>NUCLEOTIDE SEQUENCE [LARGE SCALE GENOMIC DNA]</scope>
    <source>
        <strain evidence="2 3">FP101781</strain>
    </source>
</reference>
<dbReference type="Proteomes" id="UP000298030">
    <property type="component" value="Unassembled WGS sequence"/>
</dbReference>
<feature type="region of interest" description="Disordered" evidence="1">
    <location>
        <begin position="232"/>
        <end position="284"/>
    </location>
</feature>
<feature type="compositionally biased region" description="Basic and acidic residues" evidence="1">
    <location>
        <begin position="243"/>
        <end position="273"/>
    </location>
</feature>
<keyword evidence="3" id="KW-1185">Reference proteome</keyword>
<dbReference type="EMBL" id="QPFP01000004">
    <property type="protein sequence ID" value="TEB37172.1"/>
    <property type="molecule type" value="Genomic_DNA"/>
</dbReference>
<feature type="region of interest" description="Disordered" evidence="1">
    <location>
        <begin position="119"/>
        <end position="201"/>
    </location>
</feature>
<evidence type="ECO:0000313" key="3">
    <source>
        <dbReference type="Proteomes" id="UP000298030"/>
    </source>
</evidence>
<dbReference type="AlphaFoldDB" id="A0A4Y7TU89"/>
<sequence length="453" mass="50126">MTNGERDGSDRRRKRWWSSAKHFSRLPTNGGEMRLCTRRKRVEAKTTATGSGFGAMRSHGSDGRGFMISVKGWQRWRGALATCLAARFEIPSRVNDKKIEGKGLTRVEVSSEFEGERDCDWVGRGDVDPDSLASRLPDSLGDGRDRGEKRDGLRSQGCNRAGKANGVASERDAPKGEESGRVYQPTITDGGPGDNFGTKVQGLSPEGLYREMTRQRRLKGGVPIHGGVRAARLSKEQTPAAWKAREEEVRHRYGGELEGASERDENNGDGDGRQRHRPVRGSGRAETMLEVWERARGENRHAFATAEGAGTGSGYEGRRLGKKLIAHPFRSGVYTKQKHTGKKRGARGENMGAKKDRVRYDEGGNAANTKARHRGRDGDRTTIAEAEPRVSPSNHDLHDLLPLARARTSLTRFYRPACTPPDATTAYNSKRRWKSVDGTDVEKSFVAEICPDW</sequence>
<gene>
    <name evidence="2" type="ORF">FA13DRAFT_1705458</name>
</gene>
<name>A0A4Y7TU89_COPMI</name>
<feature type="compositionally biased region" description="Basic and acidic residues" evidence="1">
    <location>
        <begin position="169"/>
        <end position="180"/>
    </location>
</feature>
<comment type="caution">
    <text evidence="2">The sequence shown here is derived from an EMBL/GenBank/DDBJ whole genome shotgun (WGS) entry which is preliminary data.</text>
</comment>
<organism evidence="2 3">
    <name type="scientific">Coprinellus micaceus</name>
    <name type="common">Glistening ink-cap mushroom</name>
    <name type="synonym">Coprinus micaceus</name>
    <dbReference type="NCBI Taxonomy" id="71717"/>
    <lineage>
        <taxon>Eukaryota</taxon>
        <taxon>Fungi</taxon>
        <taxon>Dikarya</taxon>
        <taxon>Basidiomycota</taxon>
        <taxon>Agaricomycotina</taxon>
        <taxon>Agaricomycetes</taxon>
        <taxon>Agaricomycetidae</taxon>
        <taxon>Agaricales</taxon>
        <taxon>Agaricineae</taxon>
        <taxon>Psathyrellaceae</taxon>
        <taxon>Coprinellus</taxon>
    </lineage>
</organism>
<evidence type="ECO:0000256" key="1">
    <source>
        <dbReference type="SAM" id="MobiDB-lite"/>
    </source>
</evidence>
<protein>
    <submittedName>
        <fullName evidence="2">Uncharacterized protein</fullName>
    </submittedName>
</protein>
<evidence type="ECO:0000313" key="2">
    <source>
        <dbReference type="EMBL" id="TEB37172.1"/>
    </source>
</evidence>
<accession>A0A4Y7TU89</accession>
<feature type="compositionally biased region" description="Basic and acidic residues" evidence="1">
    <location>
        <begin position="141"/>
        <end position="153"/>
    </location>
</feature>
<proteinExistence type="predicted"/>